<dbReference type="GO" id="GO:0003677">
    <property type="term" value="F:DNA binding"/>
    <property type="evidence" value="ECO:0007669"/>
    <property type="project" value="InterPro"/>
</dbReference>
<dbReference type="InterPro" id="IPR046947">
    <property type="entry name" value="LytR-like"/>
</dbReference>
<dbReference type="InterPro" id="IPR007492">
    <property type="entry name" value="LytTR_DNA-bd_dom"/>
</dbReference>
<dbReference type="Gene3D" id="3.40.50.2300">
    <property type="match status" value="1"/>
</dbReference>
<dbReference type="Proteomes" id="UP000535020">
    <property type="component" value="Unassembled WGS sequence"/>
</dbReference>
<accession>A0A7Y8Y214</accession>
<protein>
    <submittedName>
        <fullName evidence="4">Response regulator transcription factor</fullName>
    </submittedName>
</protein>
<dbReference type="PANTHER" id="PTHR37299">
    <property type="entry name" value="TRANSCRIPTIONAL REGULATOR-RELATED"/>
    <property type="match status" value="1"/>
</dbReference>
<dbReference type="InterPro" id="IPR001789">
    <property type="entry name" value="Sig_transdc_resp-reg_receiver"/>
</dbReference>
<evidence type="ECO:0000256" key="1">
    <source>
        <dbReference type="PROSITE-ProRule" id="PRU00169"/>
    </source>
</evidence>
<evidence type="ECO:0000313" key="4">
    <source>
        <dbReference type="EMBL" id="NYA69770.1"/>
    </source>
</evidence>
<dbReference type="SMART" id="SM00850">
    <property type="entry name" value="LytTR"/>
    <property type="match status" value="1"/>
</dbReference>
<dbReference type="AlphaFoldDB" id="A0A7Y8Y214"/>
<dbReference type="Pfam" id="PF04397">
    <property type="entry name" value="LytTR"/>
    <property type="match status" value="1"/>
</dbReference>
<dbReference type="PANTHER" id="PTHR37299:SF1">
    <property type="entry name" value="STAGE 0 SPORULATION PROTEIN A HOMOLOG"/>
    <property type="match status" value="1"/>
</dbReference>
<keyword evidence="5" id="KW-1185">Reference proteome</keyword>
<proteinExistence type="predicted"/>
<dbReference type="RefSeq" id="WP_176004596.1">
    <property type="nucleotide sequence ID" value="NZ_JABWMI010000005.1"/>
</dbReference>
<evidence type="ECO:0000259" key="3">
    <source>
        <dbReference type="PROSITE" id="PS50930"/>
    </source>
</evidence>
<feature type="modified residue" description="4-aspartylphosphate" evidence="1">
    <location>
        <position position="55"/>
    </location>
</feature>
<keyword evidence="1" id="KW-0597">Phosphoprotein</keyword>
<organism evidence="4 5">
    <name type="scientific">Flavobacterium agri</name>
    <dbReference type="NCBI Taxonomy" id="2743471"/>
    <lineage>
        <taxon>Bacteria</taxon>
        <taxon>Pseudomonadati</taxon>
        <taxon>Bacteroidota</taxon>
        <taxon>Flavobacteriia</taxon>
        <taxon>Flavobacteriales</taxon>
        <taxon>Flavobacteriaceae</taxon>
        <taxon>Flavobacterium</taxon>
    </lineage>
</organism>
<evidence type="ECO:0000259" key="2">
    <source>
        <dbReference type="PROSITE" id="PS50110"/>
    </source>
</evidence>
<dbReference type="GO" id="GO:0000156">
    <property type="term" value="F:phosphorelay response regulator activity"/>
    <property type="evidence" value="ECO:0007669"/>
    <property type="project" value="InterPro"/>
</dbReference>
<feature type="domain" description="Response regulatory" evidence="2">
    <location>
        <begin position="4"/>
        <end position="115"/>
    </location>
</feature>
<reference evidence="4 5" key="1">
    <citation type="submission" date="2020-07" db="EMBL/GenBank/DDBJ databases">
        <authorList>
            <person name="Sun Q."/>
        </authorList>
    </citation>
    <scope>NUCLEOTIDE SEQUENCE [LARGE SCALE GENOMIC DNA]</scope>
    <source>
        <strain evidence="4 5">MAH-1</strain>
    </source>
</reference>
<dbReference type="InterPro" id="IPR011006">
    <property type="entry name" value="CheY-like_superfamily"/>
</dbReference>
<dbReference type="EMBL" id="JACBJI010000001">
    <property type="protein sequence ID" value="NYA69770.1"/>
    <property type="molecule type" value="Genomic_DNA"/>
</dbReference>
<dbReference type="SMART" id="SM00448">
    <property type="entry name" value="REC"/>
    <property type="match status" value="1"/>
</dbReference>
<comment type="caution">
    <text evidence="4">The sequence shown here is derived from an EMBL/GenBank/DDBJ whole genome shotgun (WGS) entry which is preliminary data.</text>
</comment>
<dbReference type="Gene3D" id="2.40.50.1020">
    <property type="entry name" value="LytTr DNA-binding domain"/>
    <property type="match status" value="1"/>
</dbReference>
<sequence length="230" mass="26402">MIKTAVIAEDEIPSAQRLERLLKQRGFTVLQVCASVKKLKSFLAENEHPDWLFLDIELRDDNVFEALKKMLVASRIVFTTAYPDRALDAFRHGGIDYLLKPIDETKLDAAIGKVERFGNLLKPETIPSEEKSIVVAAGKILKKIKLSDVAFFFSEENVTFLKSSERNYPIGKSLDKLEREHDSFFRISRKYLVNINFIDKVIGSDILLKSGEKLSMSRQRKKDFLTWFAQ</sequence>
<dbReference type="Pfam" id="PF00072">
    <property type="entry name" value="Response_reg"/>
    <property type="match status" value="1"/>
</dbReference>
<gene>
    <name evidence="4" type="ORF">HZF10_02475</name>
</gene>
<dbReference type="PROSITE" id="PS50110">
    <property type="entry name" value="RESPONSE_REGULATORY"/>
    <property type="match status" value="1"/>
</dbReference>
<evidence type="ECO:0000313" key="5">
    <source>
        <dbReference type="Proteomes" id="UP000535020"/>
    </source>
</evidence>
<dbReference type="SUPFAM" id="SSF52172">
    <property type="entry name" value="CheY-like"/>
    <property type="match status" value="1"/>
</dbReference>
<feature type="domain" description="HTH LytTR-type" evidence="3">
    <location>
        <begin position="133"/>
        <end position="230"/>
    </location>
</feature>
<name>A0A7Y8Y214_9FLAO</name>
<dbReference type="PROSITE" id="PS50930">
    <property type="entry name" value="HTH_LYTTR"/>
    <property type="match status" value="1"/>
</dbReference>